<dbReference type="Proteomes" id="UP000244867">
    <property type="component" value="Unassembled WGS sequence"/>
</dbReference>
<protein>
    <submittedName>
        <fullName evidence="1">Uncharacterized protein</fullName>
    </submittedName>
</protein>
<gene>
    <name evidence="1" type="ORF">C7S10_17370</name>
</gene>
<accession>A0A2R7YTY4</accession>
<dbReference type="AlphaFoldDB" id="A0A2R7YTY4"/>
<reference evidence="1 2" key="1">
    <citation type="submission" date="2018-03" db="EMBL/GenBank/DDBJ databases">
        <authorList>
            <person name="Keele B.F."/>
        </authorList>
    </citation>
    <scope>NUCLEOTIDE SEQUENCE [LARGE SCALE GENOMIC DNA]</scope>
    <source>
        <strain evidence="1 2">IB-3</strain>
    </source>
</reference>
<proteinExistence type="predicted"/>
<organism evidence="1 2">
    <name type="scientific">Nocardioides currus</name>
    <dbReference type="NCBI Taxonomy" id="2133958"/>
    <lineage>
        <taxon>Bacteria</taxon>
        <taxon>Bacillati</taxon>
        <taxon>Actinomycetota</taxon>
        <taxon>Actinomycetes</taxon>
        <taxon>Propionibacteriales</taxon>
        <taxon>Nocardioidaceae</taxon>
        <taxon>Nocardioides</taxon>
    </lineage>
</organism>
<evidence type="ECO:0000313" key="1">
    <source>
        <dbReference type="EMBL" id="PUA79835.1"/>
    </source>
</evidence>
<keyword evidence="2" id="KW-1185">Reference proteome</keyword>
<dbReference type="PROSITE" id="PS51257">
    <property type="entry name" value="PROKAR_LIPOPROTEIN"/>
    <property type="match status" value="1"/>
</dbReference>
<dbReference type="OrthoDB" id="3788093at2"/>
<comment type="caution">
    <text evidence="1">The sequence shown here is derived from an EMBL/GenBank/DDBJ whole genome shotgun (WGS) entry which is preliminary data.</text>
</comment>
<dbReference type="RefSeq" id="WP_108345700.1">
    <property type="nucleotide sequence ID" value="NZ_PYXZ01000008.1"/>
</dbReference>
<dbReference type="EMBL" id="PYXZ01000008">
    <property type="protein sequence ID" value="PUA79835.1"/>
    <property type="molecule type" value="Genomic_DNA"/>
</dbReference>
<sequence>MTRKLGLAVAATVVLLAGCGGDGGGRPSVDELTDVLTEGGEIGGEDFSLPKDQAECVAKAFHDSDLSDEALNAMVEKDEDYEPSDADTKALSDLGSEDMVACMSGS</sequence>
<evidence type="ECO:0000313" key="2">
    <source>
        <dbReference type="Proteomes" id="UP000244867"/>
    </source>
</evidence>
<name>A0A2R7YTY4_9ACTN</name>